<dbReference type="EMBL" id="JARVKM010000036">
    <property type="protein sequence ID" value="KAK9775216.1"/>
    <property type="molecule type" value="Genomic_DNA"/>
</dbReference>
<dbReference type="PROSITE" id="PS50088">
    <property type="entry name" value="ANK_REPEAT"/>
    <property type="match status" value="3"/>
</dbReference>
<evidence type="ECO:0000256" key="4">
    <source>
        <dbReference type="SAM" id="Coils"/>
    </source>
</evidence>
<dbReference type="Proteomes" id="UP001465668">
    <property type="component" value="Unassembled WGS sequence"/>
</dbReference>
<comment type="caution">
    <text evidence="6">The sequence shown here is derived from an EMBL/GenBank/DDBJ whole genome shotgun (WGS) entry which is preliminary data.</text>
</comment>
<keyword evidence="1" id="KW-0677">Repeat</keyword>
<feature type="repeat" description="ANK" evidence="3">
    <location>
        <begin position="641"/>
        <end position="673"/>
    </location>
</feature>
<feature type="compositionally biased region" description="Polar residues" evidence="5">
    <location>
        <begin position="746"/>
        <end position="762"/>
    </location>
</feature>
<feature type="repeat" description="ANK" evidence="3">
    <location>
        <begin position="475"/>
        <end position="507"/>
    </location>
</feature>
<evidence type="ECO:0000313" key="6">
    <source>
        <dbReference type="EMBL" id="KAK9775216.1"/>
    </source>
</evidence>
<feature type="region of interest" description="Disordered" evidence="5">
    <location>
        <begin position="197"/>
        <end position="239"/>
    </location>
</feature>
<sequence length="791" mass="86009">MASTSCLDLAATCAELIGTTGSSAVKLNQLLRVYRDVASQLRELQSQVASAKQTLDRILPLLDRDVPAFQHASDIEAFDLHFRAIAFVTRDVQQHVTKVEQARSSPFPEWASVRQIWEDEDIGESEARLGRQLSGLEVYLKVSRPESEAEQLVEVTDPNDKACLIAAWDDAAFYISPPAQVPSLAIPAVSVDASLGPRTQHSGTVSPVTESSQYAQTVQDAPAVRHDSAASHTDSSNSSATNFATVSHLVLQASSNAPVDLGQQRGNSYWRDAIKGQGMYIPSARKIKSMAMLQKAPVEPAIVQDFAGQGDEVNPAEFKTRVSAYARGISPLWELAKVSAKKKESKQRYRNRFTRDPADDLSPEKLQSQFKVAEKELWDAILNREVEKVPEIMEHRWSDNLIVEKRDRLTALHLAASLGLCSIVQILVSFGASPNHPDRYGVTAMHYAADFGCARCLHILALANGKPDQDLPKAHVKTALFYAARNGNLEATCALLSLGARVYTQNTTPQETILYAAVESGNIEVCEAVLDKGGNPGESFDVLALAAATSREILALLASAGADINIHDSERETLLHKFVAMSNLSMVSFLLALGADPKRTADNVGRMALHLTLDKGGNPDSPALAKALLEAGDNPDARNFLGQTPLYLAVVWGRADVAAVLCHYGARMDIADSKGATPLEETQLLNYERRVGNTTFADFPGTQALLERWRNGSSPNIPEAGGRPSPMPEIDGRLMPKPTSPPRIELSNTPKPLHELSSSLDSDQAKELVREPNTYRQSITRKPVIAELPAS</sequence>
<dbReference type="SMART" id="SM00248">
    <property type="entry name" value="ANK"/>
    <property type="match status" value="7"/>
</dbReference>
<dbReference type="PANTHER" id="PTHR24166:SF48">
    <property type="entry name" value="PROTEIN VAPYRIN"/>
    <property type="match status" value="1"/>
</dbReference>
<organism evidence="6 7">
    <name type="scientific">Seiridium cardinale</name>
    <dbReference type="NCBI Taxonomy" id="138064"/>
    <lineage>
        <taxon>Eukaryota</taxon>
        <taxon>Fungi</taxon>
        <taxon>Dikarya</taxon>
        <taxon>Ascomycota</taxon>
        <taxon>Pezizomycotina</taxon>
        <taxon>Sordariomycetes</taxon>
        <taxon>Xylariomycetidae</taxon>
        <taxon>Amphisphaeriales</taxon>
        <taxon>Sporocadaceae</taxon>
        <taxon>Seiridium</taxon>
    </lineage>
</organism>
<keyword evidence="4" id="KW-0175">Coiled coil</keyword>
<accession>A0ABR2XN23</accession>
<keyword evidence="7" id="KW-1185">Reference proteome</keyword>
<dbReference type="PANTHER" id="PTHR24166">
    <property type="entry name" value="ROLLING PEBBLES, ISOFORM B"/>
    <property type="match status" value="1"/>
</dbReference>
<feature type="region of interest" description="Disordered" evidence="5">
    <location>
        <begin position="711"/>
        <end position="775"/>
    </location>
</feature>
<dbReference type="Pfam" id="PF12796">
    <property type="entry name" value="Ank_2"/>
    <property type="match status" value="3"/>
</dbReference>
<feature type="compositionally biased region" description="Polar residues" evidence="5">
    <location>
        <begin position="197"/>
        <end position="219"/>
    </location>
</feature>
<evidence type="ECO:0000256" key="1">
    <source>
        <dbReference type="ARBA" id="ARBA00022737"/>
    </source>
</evidence>
<evidence type="ECO:0000256" key="5">
    <source>
        <dbReference type="SAM" id="MobiDB-lite"/>
    </source>
</evidence>
<gene>
    <name evidence="6" type="ORF">SCAR479_08192</name>
</gene>
<dbReference type="Gene3D" id="1.25.40.20">
    <property type="entry name" value="Ankyrin repeat-containing domain"/>
    <property type="match status" value="2"/>
</dbReference>
<evidence type="ECO:0008006" key="8">
    <source>
        <dbReference type="Google" id="ProtNLM"/>
    </source>
</evidence>
<dbReference type="PROSITE" id="PS50297">
    <property type="entry name" value="ANK_REP_REGION"/>
    <property type="match status" value="2"/>
</dbReference>
<dbReference type="InterPro" id="IPR002110">
    <property type="entry name" value="Ankyrin_rpt"/>
</dbReference>
<reference evidence="6 7" key="1">
    <citation type="submission" date="2024-02" db="EMBL/GenBank/DDBJ databases">
        <title>First draft genome assembly of two strains of Seiridium cardinale.</title>
        <authorList>
            <person name="Emiliani G."/>
            <person name="Scali E."/>
        </authorList>
    </citation>
    <scope>NUCLEOTIDE SEQUENCE [LARGE SCALE GENOMIC DNA]</scope>
    <source>
        <strain evidence="6 7">BM-138-000479</strain>
    </source>
</reference>
<evidence type="ECO:0000256" key="3">
    <source>
        <dbReference type="PROSITE-ProRule" id="PRU00023"/>
    </source>
</evidence>
<name>A0ABR2XN23_9PEZI</name>
<keyword evidence="2 3" id="KW-0040">ANK repeat</keyword>
<proteinExistence type="predicted"/>
<feature type="repeat" description="ANK" evidence="3">
    <location>
        <begin position="407"/>
        <end position="439"/>
    </location>
</feature>
<dbReference type="InterPro" id="IPR050889">
    <property type="entry name" value="Dendritic_Spine_Reg/Scaffold"/>
</dbReference>
<feature type="compositionally biased region" description="Low complexity" evidence="5">
    <location>
        <begin position="230"/>
        <end position="239"/>
    </location>
</feature>
<protein>
    <recommendedName>
        <fullName evidence="8">Ankyrin repeat protein</fullName>
    </recommendedName>
</protein>
<dbReference type="SUPFAM" id="SSF48403">
    <property type="entry name" value="Ankyrin repeat"/>
    <property type="match status" value="1"/>
</dbReference>
<dbReference type="InterPro" id="IPR036770">
    <property type="entry name" value="Ankyrin_rpt-contain_sf"/>
</dbReference>
<feature type="coiled-coil region" evidence="4">
    <location>
        <begin position="27"/>
        <end position="54"/>
    </location>
</feature>
<evidence type="ECO:0000313" key="7">
    <source>
        <dbReference type="Proteomes" id="UP001465668"/>
    </source>
</evidence>
<evidence type="ECO:0000256" key="2">
    <source>
        <dbReference type="ARBA" id="ARBA00023043"/>
    </source>
</evidence>